<protein>
    <recommendedName>
        <fullName evidence="4">2-oxoisovalerate dehydrogenase subunit alpha</fullName>
        <ecNumber evidence="4">1.2.4.4</ecNumber>
    </recommendedName>
    <alternativeName>
        <fullName evidence="4">Branched-chain alpha-keto acid dehydrogenase E1 component alpha chain</fullName>
    </alternativeName>
</protein>
<dbReference type="GO" id="GO:0003863">
    <property type="term" value="F:branched-chain 2-oxo acid dehydrogenase activity"/>
    <property type="evidence" value="ECO:0007669"/>
    <property type="project" value="UniProtKB-EC"/>
</dbReference>
<feature type="transmembrane region" description="Helical" evidence="5">
    <location>
        <begin position="277"/>
        <end position="296"/>
    </location>
</feature>
<dbReference type="SUPFAM" id="SSF52518">
    <property type="entry name" value="Thiamin diphosphate-binding fold (THDP-binding)"/>
    <property type="match status" value="1"/>
</dbReference>
<name>A0A8J5JWS7_HOMAM</name>
<keyword evidence="5" id="KW-0472">Membrane</keyword>
<dbReference type="InterPro" id="IPR029061">
    <property type="entry name" value="THDP-binding"/>
</dbReference>
<comment type="function">
    <text evidence="4">The branched-chain alpha-keto dehydrogenase complex catalyzes the overall conversion of alpha-keto acids to acyl-CoA and CO(2). It contains multiple copies of three enzymatic components: branched-chain alpha-keto acid decarboxylase (E1), lipoamide acyltransferase (E2) and lipoamide dehydrogenase (E3).</text>
</comment>
<organism evidence="7 8">
    <name type="scientific">Homarus americanus</name>
    <name type="common">American lobster</name>
    <dbReference type="NCBI Taxonomy" id="6706"/>
    <lineage>
        <taxon>Eukaryota</taxon>
        <taxon>Metazoa</taxon>
        <taxon>Ecdysozoa</taxon>
        <taxon>Arthropoda</taxon>
        <taxon>Crustacea</taxon>
        <taxon>Multicrustacea</taxon>
        <taxon>Malacostraca</taxon>
        <taxon>Eumalacostraca</taxon>
        <taxon>Eucarida</taxon>
        <taxon>Decapoda</taxon>
        <taxon>Pleocyemata</taxon>
        <taxon>Astacidea</taxon>
        <taxon>Nephropoidea</taxon>
        <taxon>Nephropidae</taxon>
        <taxon>Homarus</taxon>
    </lineage>
</organism>
<comment type="catalytic activity">
    <reaction evidence="4">
        <text>N(6)-[(R)-lipoyl]-L-lysyl-[protein] + 3-methyl-2-oxobutanoate + H(+) = N(6)-[(R)-S(8)-2-methylpropanoyldihydrolipoyl]-L-lysyl-[protein] + CO2</text>
        <dbReference type="Rhea" id="RHEA:13457"/>
        <dbReference type="Rhea" id="RHEA-COMP:10474"/>
        <dbReference type="Rhea" id="RHEA-COMP:10497"/>
        <dbReference type="ChEBI" id="CHEBI:11851"/>
        <dbReference type="ChEBI" id="CHEBI:15378"/>
        <dbReference type="ChEBI" id="CHEBI:16526"/>
        <dbReference type="ChEBI" id="CHEBI:83099"/>
        <dbReference type="ChEBI" id="CHEBI:83142"/>
        <dbReference type="EC" id="1.2.4.4"/>
    </reaction>
</comment>
<keyword evidence="4" id="KW-0786">Thiamine pyrophosphate</keyword>
<proteinExistence type="inferred from homology"/>
<keyword evidence="5" id="KW-1133">Transmembrane helix</keyword>
<dbReference type="PANTHER" id="PTHR43380:SF1">
    <property type="entry name" value="2-OXOISOVALERATE DEHYDROGENASE SUBUNIT ALPHA, MITOCHONDRIAL"/>
    <property type="match status" value="1"/>
</dbReference>
<dbReference type="Proteomes" id="UP000747542">
    <property type="component" value="Unassembled WGS sequence"/>
</dbReference>
<dbReference type="PANTHER" id="PTHR43380">
    <property type="entry name" value="2-OXOISOVALERATE DEHYDROGENASE SUBUNIT ALPHA, MITOCHONDRIAL"/>
    <property type="match status" value="1"/>
</dbReference>
<dbReference type="EC" id="1.2.4.4" evidence="4"/>
<evidence type="ECO:0000256" key="2">
    <source>
        <dbReference type="ARBA" id="ARBA00022946"/>
    </source>
</evidence>
<feature type="domain" description="Dehydrogenase E1 component" evidence="6">
    <location>
        <begin position="142"/>
        <end position="251"/>
    </location>
</feature>
<comment type="cofactor">
    <cofactor evidence="4">
        <name>thiamine diphosphate</name>
        <dbReference type="ChEBI" id="CHEBI:58937"/>
    </cofactor>
</comment>
<evidence type="ECO:0000256" key="4">
    <source>
        <dbReference type="RuleBase" id="RU365014"/>
    </source>
</evidence>
<dbReference type="InterPro" id="IPR050771">
    <property type="entry name" value="Alpha-ketoacid_DH_E1_comp"/>
</dbReference>
<evidence type="ECO:0000256" key="3">
    <source>
        <dbReference type="ARBA" id="ARBA00023002"/>
    </source>
</evidence>
<gene>
    <name evidence="7" type="primary">BCKDHA-L</name>
    <name evidence="7" type="ORF">Hamer_G002937</name>
</gene>
<dbReference type="Pfam" id="PF00676">
    <property type="entry name" value="E1_dh"/>
    <property type="match status" value="1"/>
</dbReference>
<keyword evidence="3 4" id="KW-0560">Oxidoreductase</keyword>
<dbReference type="GO" id="GO:0009083">
    <property type="term" value="P:branched-chain amino acid catabolic process"/>
    <property type="evidence" value="ECO:0007669"/>
    <property type="project" value="TreeGrafter"/>
</dbReference>
<dbReference type="AlphaFoldDB" id="A0A8J5JWS7"/>
<keyword evidence="2" id="KW-0809">Transit peptide</keyword>
<evidence type="ECO:0000313" key="8">
    <source>
        <dbReference type="Proteomes" id="UP000747542"/>
    </source>
</evidence>
<evidence type="ECO:0000313" key="7">
    <source>
        <dbReference type="EMBL" id="KAG7163706.1"/>
    </source>
</evidence>
<keyword evidence="5" id="KW-0812">Transmembrane</keyword>
<comment type="similarity">
    <text evidence="1 4">Belongs to the BCKDHA family.</text>
</comment>
<dbReference type="EMBL" id="JAHLQT010026447">
    <property type="protein sequence ID" value="KAG7163706.1"/>
    <property type="molecule type" value="Genomic_DNA"/>
</dbReference>
<dbReference type="Gene3D" id="3.40.50.970">
    <property type="match status" value="1"/>
</dbReference>
<reference evidence="7" key="1">
    <citation type="journal article" date="2021" name="Sci. Adv.">
        <title>The American lobster genome reveals insights on longevity, neural, and immune adaptations.</title>
        <authorList>
            <person name="Polinski J.M."/>
            <person name="Zimin A.V."/>
            <person name="Clark K.F."/>
            <person name="Kohn A.B."/>
            <person name="Sadowski N."/>
            <person name="Timp W."/>
            <person name="Ptitsyn A."/>
            <person name="Khanna P."/>
            <person name="Romanova D.Y."/>
            <person name="Williams P."/>
            <person name="Greenwood S.J."/>
            <person name="Moroz L.L."/>
            <person name="Walt D.R."/>
            <person name="Bodnar A.G."/>
        </authorList>
    </citation>
    <scope>NUCLEOTIDE SEQUENCE</scope>
    <source>
        <strain evidence="7">GMGI-L3</strain>
    </source>
</reference>
<evidence type="ECO:0000256" key="1">
    <source>
        <dbReference type="ARBA" id="ARBA00008646"/>
    </source>
</evidence>
<evidence type="ECO:0000259" key="6">
    <source>
        <dbReference type="Pfam" id="PF00676"/>
    </source>
</evidence>
<accession>A0A8J5JWS7</accession>
<dbReference type="InterPro" id="IPR001017">
    <property type="entry name" value="DH_E1"/>
</dbReference>
<keyword evidence="8" id="KW-1185">Reference proteome</keyword>
<sequence>MEYSGNEDFGDSAVQALAQALEKTLMEAEVNPTLVEDEWTVLKTSSADAECGFSQVKRIKTDWRSRLTDDHLTDLVGLSSSIGEEQPNFPGSRSKWTEKLDFVQPDLYDGIPVYRVMDRKGQIIDPAYDPKLDEEVVVRMYHKMTLLNTMDRIMYESQRQGRISFYMTNYGEEGTHIGSAAALDDRDLVYGQYREAGVLMWRGFSLDRFMNQCYGNERDSGKGRQMPVHYGSNEHNFVTISSPLATQMPQAVTMDMPFQHLRVSSIVEMVLLQEVRLMVWPPFALMGMMSLLFIMLPKLHDTLLLLKTVQFS</sequence>
<comment type="caution">
    <text evidence="7">The sequence shown here is derived from an EMBL/GenBank/DDBJ whole genome shotgun (WGS) entry which is preliminary data.</text>
</comment>
<evidence type="ECO:0000256" key="5">
    <source>
        <dbReference type="SAM" id="Phobius"/>
    </source>
</evidence>